<dbReference type="RefSeq" id="WP_006897517.1">
    <property type="nucleotide sequence ID" value="NZ_BANU01000029.1"/>
</dbReference>
<protein>
    <submittedName>
        <fullName evidence="1">Uncharacterized protein</fullName>
    </submittedName>
</protein>
<comment type="caution">
    <text evidence="1">The sequence shown here is derived from an EMBL/GenBank/DDBJ whole genome shotgun (WGS) entry which is preliminary data.</text>
</comment>
<evidence type="ECO:0000313" key="1">
    <source>
        <dbReference type="EMBL" id="GAC62115.1"/>
    </source>
</evidence>
<reference evidence="1 2" key="1">
    <citation type="submission" date="2012-12" db="EMBL/GenBank/DDBJ databases">
        <title>Whole genome shotgun sequence of Gordonia sihwensis NBRC 108236.</title>
        <authorList>
            <person name="Yoshida I."/>
            <person name="Hosoyama A."/>
            <person name="Tsuchikane K."/>
            <person name="Ando Y."/>
            <person name="Baba S."/>
            <person name="Ohji S."/>
            <person name="Hamada M."/>
            <person name="Tamura T."/>
            <person name="Yamazoe A."/>
            <person name="Yamazaki S."/>
            <person name="Fujita N."/>
        </authorList>
    </citation>
    <scope>NUCLEOTIDE SEQUENCE [LARGE SCALE GENOMIC DNA]</scope>
    <source>
        <strain evidence="1 2">NBRC 108236</strain>
    </source>
</reference>
<dbReference type="Proteomes" id="UP000035083">
    <property type="component" value="Unassembled WGS sequence"/>
</dbReference>
<sequence length="63" mass="7014">MQNPSITIIGETIAPIHVRRDRNTNHIIIKQSGISIRVDDETLDEIIDAVDNLDGFTNKADAE</sequence>
<evidence type="ECO:0000313" key="2">
    <source>
        <dbReference type="Proteomes" id="UP000035083"/>
    </source>
</evidence>
<gene>
    <name evidence="1" type="ORF">GSI01S_29_00030</name>
</gene>
<organism evidence="1 2">
    <name type="scientific">Gordonia sihwensis NBRC 108236</name>
    <dbReference type="NCBI Taxonomy" id="1223544"/>
    <lineage>
        <taxon>Bacteria</taxon>
        <taxon>Bacillati</taxon>
        <taxon>Actinomycetota</taxon>
        <taxon>Actinomycetes</taxon>
        <taxon>Mycobacteriales</taxon>
        <taxon>Gordoniaceae</taxon>
        <taxon>Gordonia</taxon>
    </lineage>
</organism>
<name>L7LLV2_9ACTN</name>
<proteinExistence type="predicted"/>
<accession>L7LLV2</accession>
<keyword evidence="2" id="KW-1185">Reference proteome</keyword>
<dbReference type="EMBL" id="BANU01000029">
    <property type="protein sequence ID" value="GAC62115.1"/>
    <property type="molecule type" value="Genomic_DNA"/>
</dbReference>
<dbReference type="AlphaFoldDB" id="L7LLV2"/>